<dbReference type="PRINTS" id="PR00420">
    <property type="entry name" value="RNGMNOXGNASE"/>
</dbReference>
<dbReference type="GO" id="GO:0004497">
    <property type="term" value="F:monooxygenase activity"/>
    <property type="evidence" value="ECO:0007669"/>
    <property type="project" value="UniProtKB-KW"/>
</dbReference>
<feature type="domain" description="FAD-binding" evidence="6">
    <location>
        <begin position="9"/>
        <end position="252"/>
    </location>
</feature>
<keyword evidence="8" id="KW-1185">Reference proteome</keyword>
<evidence type="ECO:0000259" key="6">
    <source>
        <dbReference type="Pfam" id="PF01494"/>
    </source>
</evidence>
<dbReference type="GO" id="GO:0071949">
    <property type="term" value="F:FAD binding"/>
    <property type="evidence" value="ECO:0007669"/>
    <property type="project" value="InterPro"/>
</dbReference>
<dbReference type="Proteomes" id="UP001056384">
    <property type="component" value="Chromosome 1"/>
</dbReference>
<keyword evidence="5" id="KW-0503">Monooxygenase</keyword>
<dbReference type="InterPro" id="IPR050493">
    <property type="entry name" value="FAD-dep_Monooxygenase_BioMet"/>
</dbReference>
<accession>A0A9Q9AGB7</accession>
<proteinExistence type="inferred from homology"/>
<dbReference type="Gene3D" id="3.50.50.60">
    <property type="entry name" value="FAD/NAD(P)-binding domain"/>
    <property type="match status" value="1"/>
</dbReference>
<dbReference type="PANTHER" id="PTHR13789">
    <property type="entry name" value="MONOOXYGENASE"/>
    <property type="match status" value="1"/>
</dbReference>
<keyword evidence="3" id="KW-0274">FAD</keyword>
<evidence type="ECO:0000313" key="8">
    <source>
        <dbReference type="Proteomes" id="UP001056384"/>
    </source>
</evidence>
<dbReference type="InterPro" id="IPR036188">
    <property type="entry name" value="FAD/NAD-bd_sf"/>
</dbReference>
<gene>
    <name evidence="7" type="ORF">Slin15195_G019110</name>
</gene>
<sequence>MAYASPSSLDVAVVGAGIAGLAAGIALKRAGHYSNVVIYERSLFKNEIGAAITPTPNANRILDRWGFDAKAYGETDKLQVRVVDAQSLDVDFQLGFTNVRDEYGHNFNAFNRVDLHRGLRELAEEVGVQVQLGKEVTDLVCDEGCLKSRDGSEAKHDLVVVADGLRSSLAKTVTGLDIKPQKLGKSVFRGLVPMRHLKKNPLIWQHFEGEVSGFYTCQHEGIMIMTYPCANDEIMNVAVFHTTRPGHEDDESWSSPATKFRDTISHYNNGRAILIGDAAHPFQPTHAQSGCSGIEDAASLTTIFRNISSTSIDIPERCQLYSDLRIPRDNTTQLYSNVMFYQIRAVFDGAKYKDTIREHYDGPLMPMNGRPWDRHHQQFWYPYDVDREAEKAIEWYEQHGGDGRRLPSGIVKHFY</sequence>
<protein>
    <submittedName>
        <fullName evidence="7">FAD-binding domain, FAD/NAD(P)-binding domain superfamily</fullName>
    </submittedName>
</protein>
<keyword evidence="4" id="KW-0560">Oxidoreductase</keyword>
<name>A0A9Q9AGB7_9PEZI</name>
<dbReference type="SUPFAM" id="SSF54373">
    <property type="entry name" value="FAD-linked reductases, C-terminal domain"/>
    <property type="match status" value="1"/>
</dbReference>
<evidence type="ECO:0000313" key="7">
    <source>
        <dbReference type="EMBL" id="USW48592.1"/>
    </source>
</evidence>
<evidence type="ECO:0000256" key="4">
    <source>
        <dbReference type="ARBA" id="ARBA00023002"/>
    </source>
</evidence>
<evidence type="ECO:0000256" key="1">
    <source>
        <dbReference type="ARBA" id="ARBA00007992"/>
    </source>
</evidence>
<dbReference type="AlphaFoldDB" id="A0A9Q9AGB7"/>
<comment type="similarity">
    <text evidence="1">Belongs to the paxM FAD-dependent monooxygenase family.</text>
</comment>
<organism evidence="7 8">
    <name type="scientific">Septoria linicola</name>
    <dbReference type="NCBI Taxonomy" id="215465"/>
    <lineage>
        <taxon>Eukaryota</taxon>
        <taxon>Fungi</taxon>
        <taxon>Dikarya</taxon>
        <taxon>Ascomycota</taxon>
        <taxon>Pezizomycotina</taxon>
        <taxon>Dothideomycetes</taxon>
        <taxon>Dothideomycetidae</taxon>
        <taxon>Mycosphaerellales</taxon>
        <taxon>Mycosphaerellaceae</taxon>
        <taxon>Septoria</taxon>
    </lineage>
</organism>
<evidence type="ECO:0000256" key="5">
    <source>
        <dbReference type="ARBA" id="ARBA00023033"/>
    </source>
</evidence>
<evidence type="ECO:0000256" key="2">
    <source>
        <dbReference type="ARBA" id="ARBA00022630"/>
    </source>
</evidence>
<dbReference type="SUPFAM" id="SSF51905">
    <property type="entry name" value="FAD/NAD(P)-binding domain"/>
    <property type="match status" value="1"/>
</dbReference>
<dbReference type="PANTHER" id="PTHR13789:SF215">
    <property type="entry name" value="FAD-BINDING DOMAIN-CONTAINING PROTEIN-RELATED"/>
    <property type="match status" value="1"/>
</dbReference>
<dbReference type="InterPro" id="IPR002938">
    <property type="entry name" value="FAD-bd"/>
</dbReference>
<keyword evidence="2" id="KW-0285">Flavoprotein</keyword>
<dbReference type="EMBL" id="CP099418">
    <property type="protein sequence ID" value="USW48592.1"/>
    <property type="molecule type" value="Genomic_DNA"/>
</dbReference>
<reference evidence="7" key="1">
    <citation type="submission" date="2022-06" db="EMBL/GenBank/DDBJ databases">
        <title>Complete genome sequences of two strains of the flax pathogen Septoria linicola.</title>
        <authorList>
            <person name="Lapalu N."/>
            <person name="Simon A."/>
            <person name="Demenou B."/>
            <person name="Paumier D."/>
            <person name="Guillot M.-P."/>
            <person name="Gout L."/>
            <person name="Valade R."/>
        </authorList>
    </citation>
    <scope>NUCLEOTIDE SEQUENCE</scope>
    <source>
        <strain evidence="7">SE15195</strain>
    </source>
</reference>
<evidence type="ECO:0000256" key="3">
    <source>
        <dbReference type="ARBA" id="ARBA00022827"/>
    </source>
</evidence>
<dbReference type="Pfam" id="PF01494">
    <property type="entry name" value="FAD_binding_3"/>
    <property type="match status" value="1"/>
</dbReference>